<gene>
    <name evidence="8" type="ORF">HD596_006974</name>
</gene>
<dbReference type="InterPro" id="IPR050196">
    <property type="entry name" value="Cytochrome_P450_Monoox"/>
</dbReference>
<dbReference type="GO" id="GO:0004497">
    <property type="term" value="F:monooxygenase activity"/>
    <property type="evidence" value="ECO:0007669"/>
    <property type="project" value="UniProtKB-KW"/>
</dbReference>
<organism evidence="8 9">
    <name type="scientific">Nonomuraea jabiensis</name>
    <dbReference type="NCBI Taxonomy" id="882448"/>
    <lineage>
        <taxon>Bacteria</taxon>
        <taxon>Bacillati</taxon>
        <taxon>Actinomycetota</taxon>
        <taxon>Actinomycetes</taxon>
        <taxon>Streptosporangiales</taxon>
        <taxon>Streptosporangiaceae</taxon>
        <taxon>Nonomuraea</taxon>
    </lineage>
</organism>
<evidence type="ECO:0000313" key="8">
    <source>
        <dbReference type="EMBL" id="MBB5780218.1"/>
    </source>
</evidence>
<keyword evidence="3 7" id="KW-0479">Metal-binding</keyword>
<proteinExistence type="inferred from homology"/>
<dbReference type="InterPro" id="IPR001128">
    <property type="entry name" value="Cyt_P450"/>
</dbReference>
<evidence type="ECO:0000256" key="1">
    <source>
        <dbReference type="ARBA" id="ARBA00010617"/>
    </source>
</evidence>
<evidence type="ECO:0000313" key="9">
    <source>
        <dbReference type="Proteomes" id="UP000579153"/>
    </source>
</evidence>
<dbReference type="PANTHER" id="PTHR24291">
    <property type="entry name" value="CYTOCHROME P450 FAMILY 4"/>
    <property type="match status" value="1"/>
</dbReference>
<dbReference type="PRINTS" id="PR00385">
    <property type="entry name" value="P450"/>
</dbReference>
<dbReference type="EMBL" id="JACHMB010000001">
    <property type="protein sequence ID" value="MBB5780218.1"/>
    <property type="molecule type" value="Genomic_DNA"/>
</dbReference>
<dbReference type="GO" id="GO:0016705">
    <property type="term" value="F:oxidoreductase activity, acting on paired donors, with incorporation or reduction of molecular oxygen"/>
    <property type="evidence" value="ECO:0007669"/>
    <property type="project" value="InterPro"/>
</dbReference>
<evidence type="ECO:0000256" key="4">
    <source>
        <dbReference type="ARBA" id="ARBA00023002"/>
    </source>
</evidence>
<comment type="similarity">
    <text evidence="1">Belongs to the cytochrome P450 family.</text>
</comment>
<evidence type="ECO:0000256" key="7">
    <source>
        <dbReference type="PIRSR" id="PIRSR602401-1"/>
    </source>
</evidence>
<evidence type="ECO:0000256" key="3">
    <source>
        <dbReference type="ARBA" id="ARBA00022723"/>
    </source>
</evidence>
<dbReference type="GO" id="GO:0020037">
    <property type="term" value="F:heme binding"/>
    <property type="evidence" value="ECO:0007669"/>
    <property type="project" value="InterPro"/>
</dbReference>
<dbReference type="Gene3D" id="1.10.630.10">
    <property type="entry name" value="Cytochrome P450"/>
    <property type="match status" value="1"/>
</dbReference>
<dbReference type="Proteomes" id="UP000579153">
    <property type="component" value="Unassembled WGS sequence"/>
</dbReference>
<accession>A0A7W9GAP9</accession>
<sequence length="438" mass="48056">MSVIPGPPVRGDGGLHDIAAAGGLHAYQLRLHAEYGPVVRFELPGTDSAVSIADPVLLEATAGIDKRPEELFAFLAPLCEAGNLQTLPADEHTPWRRAVLSVLAGRRSHEAHFPGLSALAGRLADRWAEQAGEGPVELQKDLSALSLRMICRYALGNGVHDPDEVVAAFEVVLTEYLGRQYQPADPGTEEQRRKRAEEALTYLRATVNDVLAPAHQDGNALAAALVAAGMSPARVRDTVLMIMLAAHHTTGVAVSWTLYLLSRHPAEAERVTAEIDEVLSDRVAPEYADLNRLTRLQMALKESMRLYPPGPYGARETTEDLVLAGYEIPTGTTIFYPFWAVHMNPQYWPDPETFDPGRFTPDQVAGRPRYAYIPFGLGPRSCEGARLATMEAELVLAILLRRFRFQPVSGHDVVPVERFVLWAADGIRMNLTPRPATR</sequence>
<evidence type="ECO:0000256" key="6">
    <source>
        <dbReference type="ARBA" id="ARBA00023033"/>
    </source>
</evidence>
<reference evidence="8 9" key="1">
    <citation type="submission" date="2020-08" db="EMBL/GenBank/DDBJ databases">
        <title>Sequencing the genomes of 1000 actinobacteria strains.</title>
        <authorList>
            <person name="Klenk H.-P."/>
        </authorList>
    </citation>
    <scope>NUCLEOTIDE SEQUENCE [LARGE SCALE GENOMIC DNA]</scope>
    <source>
        <strain evidence="8 9">DSM 45507</strain>
    </source>
</reference>
<evidence type="ECO:0000256" key="2">
    <source>
        <dbReference type="ARBA" id="ARBA00022617"/>
    </source>
</evidence>
<feature type="binding site" description="axial binding residue" evidence="7">
    <location>
        <position position="382"/>
    </location>
    <ligand>
        <name>heme</name>
        <dbReference type="ChEBI" id="CHEBI:30413"/>
    </ligand>
    <ligandPart>
        <name>Fe</name>
        <dbReference type="ChEBI" id="CHEBI:18248"/>
    </ligandPart>
</feature>
<dbReference type="SUPFAM" id="SSF48264">
    <property type="entry name" value="Cytochrome P450"/>
    <property type="match status" value="1"/>
</dbReference>
<name>A0A7W9GAP9_9ACTN</name>
<keyword evidence="6" id="KW-0503">Monooxygenase</keyword>
<keyword evidence="2 7" id="KW-0349">Heme</keyword>
<dbReference type="PRINTS" id="PR00463">
    <property type="entry name" value="EP450I"/>
</dbReference>
<keyword evidence="4" id="KW-0560">Oxidoreductase</keyword>
<dbReference type="GO" id="GO:0005506">
    <property type="term" value="F:iron ion binding"/>
    <property type="evidence" value="ECO:0007669"/>
    <property type="project" value="InterPro"/>
</dbReference>
<evidence type="ECO:0000256" key="5">
    <source>
        <dbReference type="ARBA" id="ARBA00023004"/>
    </source>
</evidence>
<dbReference type="RefSeq" id="WP_185073528.1">
    <property type="nucleotide sequence ID" value="NZ_JACHMB010000001.1"/>
</dbReference>
<dbReference type="AlphaFoldDB" id="A0A7W9GAP9"/>
<keyword evidence="5 7" id="KW-0408">Iron</keyword>
<protein>
    <submittedName>
        <fullName evidence="8">Cytochrome P450</fullName>
    </submittedName>
</protein>
<dbReference type="InterPro" id="IPR036396">
    <property type="entry name" value="Cyt_P450_sf"/>
</dbReference>
<comment type="cofactor">
    <cofactor evidence="7">
        <name>heme</name>
        <dbReference type="ChEBI" id="CHEBI:30413"/>
    </cofactor>
</comment>
<dbReference type="InterPro" id="IPR002401">
    <property type="entry name" value="Cyt_P450_E_grp-I"/>
</dbReference>
<comment type="caution">
    <text evidence="8">The sequence shown here is derived from an EMBL/GenBank/DDBJ whole genome shotgun (WGS) entry which is preliminary data.</text>
</comment>
<dbReference type="Pfam" id="PF00067">
    <property type="entry name" value="p450"/>
    <property type="match status" value="1"/>
</dbReference>
<keyword evidence="9" id="KW-1185">Reference proteome</keyword>
<dbReference type="PANTHER" id="PTHR24291:SF50">
    <property type="entry name" value="BIFUNCTIONAL ALBAFLAVENONE MONOOXYGENASE_TERPENE SYNTHASE"/>
    <property type="match status" value="1"/>
</dbReference>